<dbReference type="SUPFAM" id="SSF52218">
    <property type="entry name" value="Flavoproteins"/>
    <property type="match status" value="1"/>
</dbReference>
<dbReference type="Pfam" id="PF03358">
    <property type="entry name" value="FMN_red"/>
    <property type="match status" value="1"/>
</dbReference>
<dbReference type="AlphaFoldDB" id="A0A381WMD3"/>
<feature type="domain" description="NADPH-dependent FMN reductase-like" evidence="1">
    <location>
        <begin position="7"/>
        <end position="105"/>
    </location>
</feature>
<reference evidence="2" key="1">
    <citation type="submission" date="2018-05" db="EMBL/GenBank/DDBJ databases">
        <authorList>
            <person name="Lanie J.A."/>
            <person name="Ng W.-L."/>
            <person name="Kazmierczak K.M."/>
            <person name="Andrzejewski T.M."/>
            <person name="Davidsen T.M."/>
            <person name="Wayne K.J."/>
            <person name="Tettelin H."/>
            <person name="Glass J.I."/>
            <person name="Rusch D."/>
            <person name="Podicherti R."/>
            <person name="Tsui H.-C.T."/>
            <person name="Winkler M.E."/>
        </authorList>
    </citation>
    <scope>NUCLEOTIDE SEQUENCE</scope>
</reference>
<evidence type="ECO:0000313" key="2">
    <source>
        <dbReference type="EMBL" id="SVA53043.1"/>
    </source>
</evidence>
<organism evidence="2">
    <name type="scientific">marine metagenome</name>
    <dbReference type="NCBI Taxonomy" id="408172"/>
    <lineage>
        <taxon>unclassified sequences</taxon>
        <taxon>metagenomes</taxon>
        <taxon>ecological metagenomes</taxon>
    </lineage>
</organism>
<dbReference type="EMBL" id="UINC01012104">
    <property type="protein sequence ID" value="SVA53043.1"/>
    <property type="molecule type" value="Genomic_DNA"/>
</dbReference>
<gene>
    <name evidence="2" type="ORF">METZ01_LOCUS105897</name>
</gene>
<dbReference type="InterPro" id="IPR005025">
    <property type="entry name" value="FMN_Rdtase-like_dom"/>
</dbReference>
<proteinExistence type="predicted"/>
<sequence>MIVSATSKNNLVLAKQLSEFLDGDTDVDILNLEDYELPLFRPGIDCDHETLIDLIEQFQKSHGFIFCAPEYNGGVPPILSNALTWITTFTENWRDAFNGKIALLATHS</sequence>
<dbReference type="InterPro" id="IPR029039">
    <property type="entry name" value="Flavoprotein-like_sf"/>
</dbReference>
<dbReference type="Gene3D" id="3.40.50.360">
    <property type="match status" value="1"/>
</dbReference>
<feature type="non-terminal residue" evidence="2">
    <location>
        <position position="108"/>
    </location>
</feature>
<name>A0A381WMD3_9ZZZZ</name>
<dbReference type="GO" id="GO:0016491">
    <property type="term" value="F:oxidoreductase activity"/>
    <property type="evidence" value="ECO:0007669"/>
    <property type="project" value="InterPro"/>
</dbReference>
<accession>A0A381WMD3</accession>
<evidence type="ECO:0000259" key="1">
    <source>
        <dbReference type="Pfam" id="PF03358"/>
    </source>
</evidence>
<protein>
    <recommendedName>
        <fullName evidence="1">NADPH-dependent FMN reductase-like domain-containing protein</fullName>
    </recommendedName>
</protein>